<dbReference type="Pfam" id="PF00326">
    <property type="entry name" value="Peptidase_S9"/>
    <property type="match status" value="1"/>
</dbReference>
<dbReference type="InterPro" id="IPR050278">
    <property type="entry name" value="Serine_Prot_S9B/DPPIV"/>
</dbReference>
<dbReference type="EMBL" id="JASHIE010000007">
    <property type="protein sequence ID" value="MDI9875127.1"/>
    <property type="molecule type" value="Genomic_DNA"/>
</dbReference>
<protein>
    <submittedName>
        <fullName evidence="3">S9 family peptidase</fullName>
    </submittedName>
</protein>
<evidence type="ECO:0000313" key="4">
    <source>
        <dbReference type="Proteomes" id="UP001225761"/>
    </source>
</evidence>
<organism evidence="3 4">
    <name type="scientific">Flectobacillus rivi</name>
    <dbReference type="NCBI Taxonomy" id="2984209"/>
    <lineage>
        <taxon>Bacteria</taxon>
        <taxon>Pseudomonadati</taxon>
        <taxon>Bacteroidota</taxon>
        <taxon>Cytophagia</taxon>
        <taxon>Cytophagales</taxon>
        <taxon>Flectobacillaceae</taxon>
        <taxon>Flectobacillus</taxon>
    </lineage>
</organism>
<dbReference type="Pfam" id="PF00930">
    <property type="entry name" value="DPPIV_N"/>
    <property type="match status" value="1"/>
</dbReference>
<evidence type="ECO:0000259" key="2">
    <source>
        <dbReference type="Pfam" id="PF00930"/>
    </source>
</evidence>
<dbReference type="SUPFAM" id="SSF82171">
    <property type="entry name" value="DPP6 N-terminal domain-like"/>
    <property type="match status" value="1"/>
</dbReference>
<sequence length="716" mass="81663">MYNSLSVVAQKKNVSLDEVWTKFAFSQKQVRSINWMKDGSFYSALENGRIVKHQVTDGAAVETLFDEGVSVENLGQKITIADYTLSSNEQKILIETDPEQIYRRSSRAENFVYDIKTKKLTKLSAGGKQSFATFSPDGTKIAFVRQNNLFMVDLNTMSERQITTDGKWNNIINGMCDWVYEEEFSFAKAFFWSPDSRKIAFYTFDESKVPEYNMQMWGKLYPTDYRYKYPKAGEPNSTVSISVYNLVDTKTVKMDLGKETDLYIPRIRWTINTNVLSISRLNRYQNKMELIHADAFTGKTTTILIEESRTYVDVENFGDDLTYLADGKSFIMSSEKDGYKHLYQYDMSGREVRQITTGKWEVDNFYGIDESSNTLYFTSTEIASIERHLYSISLDGKVKKKLSIDRGVNSANFSPDFKYFILNNSASNSPLKVSLYRSSNAQLVKVLEDNADLRARLTGYTISPKEFTVIKTADGVELNSWIIKPANFDPNKKYPLLMFVYGGPGSQQVLNQYDGANFYWYQILAQKGYIVACVDNRGTGGRGSEFKKCTYLNLGKLEVRDQIESAKYFGKLPFIDATRIGIQGWSYGGFMASNCLFQGADVFKAAIAVAPVTNWRYYDTVYTERFLRTPQENPSGYDDNSPVTHAKNLKGNFLLVHGTGDDNVHFQNAVALEDALIKNNKQFQSFYYPNKNHGIAGGNTRLHLYTMMTNFLEKNL</sequence>
<dbReference type="RefSeq" id="WP_283381876.1">
    <property type="nucleotide sequence ID" value="NZ_JASHIE010000007.1"/>
</dbReference>
<dbReference type="InterPro" id="IPR001375">
    <property type="entry name" value="Peptidase_S9_cat"/>
</dbReference>
<gene>
    <name evidence="3" type="ORF">QM481_11365</name>
</gene>
<accession>A0ABT6Z1X8</accession>
<dbReference type="Proteomes" id="UP001225761">
    <property type="component" value="Unassembled WGS sequence"/>
</dbReference>
<dbReference type="PANTHER" id="PTHR11731">
    <property type="entry name" value="PROTEASE FAMILY S9B,C DIPEPTIDYL-PEPTIDASE IV-RELATED"/>
    <property type="match status" value="1"/>
</dbReference>
<feature type="domain" description="Peptidase S9 prolyl oligopeptidase catalytic" evidence="1">
    <location>
        <begin position="522"/>
        <end position="716"/>
    </location>
</feature>
<proteinExistence type="predicted"/>
<dbReference type="Gene3D" id="3.40.50.1820">
    <property type="entry name" value="alpha/beta hydrolase"/>
    <property type="match status" value="1"/>
</dbReference>
<dbReference type="SUPFAM" id="SSF53474">
    <property type="entry name" value="alpha/beta-Hydrolases"/>
    <property type="match status" value="1"/>
</dbReference>
<dbReference type="Gene3D" id="2.140.10.30">
    <property type="entry name" value="Dipeptidylpeptidase IV, N-terminal domain"/>
    <property type="match status" value="1"/>
</dbReference>
<dbReference type="InterPro" id="IPR029058">
    <property type="entry name" value="AB_hydrolase_fold"/>
</dbReference>
<dbReference type="PANTHER" id="PTHR11731:SF193">
    <property type="entry name" value="DIPEPTIDYL PEPTIDASE 9"/>
    <property type="match status" value="1"/>
</dbReference>
<name>A0ABT6Z1X8_9BACT</name>
<reference evidence="3 4" key="1">
    <citation type="submission" date="2023-05" db="EMBL/GenBank/DDBJ databases">
        <title>Novel species of genus Flectobacillus isolated from stream in China.</title>
        <authorList>
            <person name="Lu H."/>
        </authorList>
    </citation>
    <scope>NUCLEOTIDE SEQUENCE [LARGE SCALE GENOMIC DNA]</scope>
    <source>
        <strain evidence="3 4">LFS242W</strain>
    </source>
</reference>
<evidence type="ECO:0000259" key="1">
    <source>
        <dbReference type="Pfam" id="PF00326"/>
    </source>
</evidence>
<evidence type="ECO:0000313" key="3">
    <source>
        <dbReference type="EMBL" id="MDI9875127.1"/>
    </source>
</evidence>
<dbReference type="InterPro" id="IPR002469">
    <property type="entry name" value="Peptidase_S9B_N"/>
</dbReference>
<keyword evidence="4" id="KW-1185">Reference proteome</keyword>
<feature type="domain" description="Dipeptidylpeptidase IV N-terminal" evidence="2">
    <location>
        <begin position="86"/>
        <end position="430"/>
    </location>
</feature>
<comment type="caution">
    <text evidence="3">The sequence shown here is derived from an EMBL/GenBank/DDBJ whole genome shotgun (WGS) entry which is preliminary data.</text>
</comment>